<dbReference type="GO" id="GO:0002376">
    <property type="term" value="P:immune system process"/>
    <property type="evidence" value="ECO:0007669"/>
    <property type="project" value="UniProtKB-KW"/>
</dbReference>
<reference evidence="9" key="2">
    <citation type="submission" date="2025-08" db="UniProtKB">
        <authorList>
            <consortium name="Ensembl"/>
        </authorList>
    </citation>
    <scope>IDENTIFICATION</scope>
</reference>
<dbReference type="InterPro" id="IPR052051">
    <property type="entry name" value="TCR_complex_component"/>
</dbReference>
<keyword evidence="5" id="KW-0472">Membrane</keyword>
<dbReference type="InterPro" id="IPR013783">
    <property type="entry name" value="Ig-like_fold"/>
</dbReference>
<keyword evidence="6" id="KW-1015">Disulfide bond</keyword>
<evidence type="ECO:0000256" key="1">
    <source>
        <dbReference type="ARBA" id="ARBA00004236"/>
    </source>
</evidence>
<dbReference type="SMART" id="SM00409">
    <property type="entry name" value="IG"/>
    <property type="match status" value="1"/>
</dbReference>
<dbReference type="Gene3D" id="2.60.40.10">
    <property type="entry name" value="Immunoglobulins"/>
    <property type="match status" value="1"/>
</dbReference>
<accession>A0A672I3G8</accession>
<keyword evidence="10" id="KW-1185">Reference proteome</keyword>
<feature type="domain" description="Ig-like" evidence="8">
    <location>
        <begin position="1"/>
        <end position="107"/>
    </location>
</feature>
<dbReference type="InterPro" id="IPR013106">
    <property type="entry name" value="Ig_V-set"/>
</dbReference>
<dbReference type="AlphaFoldDB" id="A0A672I3G8"/>
<dbReference type="InterPro" id="IPR036179">
    <property type="entry name" value="Ig-like_dom_sf"/>
</dbReference>
<evidence type="ECO:0000256" key="5">
    <source>
        <dbReference type="ARBA" id="ARBA00023136"/>
    </source>
</evidence>
<evidence type="ECO:0000256" key="3">
    <source>
        <dbReference type="ARBA" id="ARBA00022729"/>
    </source>
</evidence>
<dbReference type="PANTHER" id="PTHR19433:SF111">
    <property type="entry name" value="T CELL RECEPTOR ALPHA VARIABLE 4"/>
    <property type="match status" value="1"/>
</dbReference>
<dbReference type="Proteomes" id="UP000472267">
    <property type="component" value="Chromosome 6"/>
</dbReference>
<name>A0A672I3G8_SALFA</name>
<dbReference type="InterPro" id="IPR003599">
    <property type="entry name" value="Ig_sub"/>
</dbReference>
<organism evidence="9 10">
    <name type="scientific">Salarias fasciatus</name>
    <name type="common">Jewelled blenny</name>
    <name type="synonym">Blennius fasciatus</name>
    <dbReference type="NCBI Taxonomy" id="181472"/>
    <lineage>
        <taxon>Eukaryota</taxon>
        <taxon>Metazoa</taxon>
        <taxon>Chordata</taxon>
        <taxon>Craniata</taxon>
        <taxon>Vertebrata</taxon>
        <taxon>Euteleostomi</taxon>
        <taxon>Actinopterygii</taxon>
        <taxon>Neopterygii</taxon>
        <taxon>Teleostei</taxon>
        <taxon>Neoteleostei</taxon>
        <taxon>Acanthomorphata</taxon>
        <taxon>Ovalentaria</taxon>
        <taxon>Blenniimorphae</taxon>
        <taxon>Blenniiformes</taxon>
        <taxon>Blennioidei</taxon>
        <taxon>Blenniidae</taxon>
        <taxon>Salariinae</taxon>
        <taxon>Salarias</taxon>
    </lineage>
</organism>
<dbReference type="Ensembl" id="ENSSFAT00005037055.1">
    <property type="protein sequence ID" value="ENSSFAP00005035709.1"/>
    <property type="gene ID" value="ENSSFAG00005018077.1"/>
</dbReference>
<evidence type="ECO:0000256" key="6">
    <source>
        <dbReference type="ARBA" id="ARBA00023157"/>
    </source>
</evidence>
<dbReference type="InParanoid" id="A0A672I3G8"/>
<keyword evidence="7" id="KW-0325">Glycoprotein</keyword>
<keyword evidence="4" id="KW-0391">Immunity</keyword>
<dbReference type="SUPFAM" id="SSF48726">
    <property type="entry name" value="Immunoglobulin"/>
    <property type="match status" value="1"/>
</dbReference>
<protein>
    <recommendedName>
        <fullName evidence="8">Ig-like domain-containing protein</fullName>
    </recommendedName>
</protein>
<dbReference type="Pfam" id="PF07686">
    <property type="entry name" value="V-set"/>
    <property type="match status" value="1"/>
</dbReference>
<evidence type="ECO:0000313" key="9">
    <source>
        <dbReference type="Ensembl" id="ENSSFAP00005035709.1"/>
    </source>
</evidence>
<keyword evidence="3" id="KW-0732">Signal</keyword>
<evidence type="ECO:0000259" key="8">
    <source>
        <dbReference type="PROSITE" id="PS50835"/>
    </source>
</evidence>
<dbReference type="GO" id="GO:0005886">
    <property type="term" value="C:plasma membrane"/>
    <property type="evidence" value="ECO:0007669"/>
    <property type="project" value="UniProtKB-SubCell"/>
</dbReference>
<dbReference type="OMA" id="YYYGNRT"/>
<reference evidence="9" key="1">
    <citation type="submission" date="2019-06" db="EMBL/GenBank/DDBJ databases">
        <authorList>
            <consortium name="Wellcome Sanger Institute Data Sharing"/>
        </authorList>
    </citation>
    <scope>NUCLEOTIDE SEQUENCE [LARGE SCALE GENOMIC DNA]</scope>
</reference>
<proteinExistence type="predicted"/>
<dbReference type="GO" id="GO:0009617">
    <property type="term" value="P:response to bacterium"/>
    <property type="evidence" value="ECO:0007669"/>
    <property type="project" value="TreeGrafter"/>
</dbReference>
<evidence type="ECO:0000256" key="7">
    <source>
        <dbReference type="ARBA" id="ARBA00023180"/>
    </source>
</evidence>
<dbReference type="InterPro" id="IPR007110">
    <property type="entry name" value="Ig-like_dom"/>
</dbReference>
<keyword evidence="2" id="KW-1003">Cell membrane</keyword>
<sequence>SKVTVTRGDNITLYCDCELKTGVYIVWYRNCSHENQPTLIMGLRSNSQIGKWEDNINGYFNRFKLVKNDSSNTYDLLITNITDSEEGLYYCGTENTEVKDEEHITLTYVKRFGNTTRIILGKLIIVKRTICWIIHFGFLICGMMEQLRHVTSAKTLCHCSRKSCLCMQYCFDE</sequence>
<evidence type="ECO:0000256" key="4">
    <source>
        <dbReference type="ARBA" id="ARBA00022859"/>
    </source>
</evidence>
<dbReference type="PANTHER" id="PTHR19433">
    <property type="entry name" value="T-CELL RECEPTOR ALPHA CHAIN V REGION-RELATED"/>
    <property type="match status" value="1"/>
</dbReference>
<dbReference type="PROSITE" id="PS50835">
    <property type="entry name" value="IG_LIKE"/>
    <property type="match status" value="1"/>
</dbReference>
<evidence type="ECO:0000256" key="2">
    <source>
        <dbReference type="ARBA" id="ARBA00022475"/>
    </source>
</evidence>
<comment type="subcellular location">
    <subcellularLocation>
        <location evidence="1">Cell membrane</location>
    </subcellularLocation>
</comment>
<reference evidence="9" key="3">
    <citation type="submission" date="2025-09" db="UniProtKB">
        <authorList>
            <consortium name="Ensembl"/>
        </authorList>
    </citation>
    <scope>IDENTIFICATION</scope>
</reference>
<evidence type="ECO:0000313" key="10">
    <source>
        <dbReference type="Proteomes" id="UP000472267"/>
    </source>
</evidence>